<feature type="compositionally biased region" description="Basic and acidic residues" evidence="10">
    <location>
        <begin position="970"/>
        <end position="987"/>
    </location>
</feature>
<keyword evidence="4" id="KW-0732">Signal</keyword>
<evidence type="ECO:0000256" key="8">
    <source>
        <dbReference type="ARBA" id="ARBA00023170"/>
    </source>
</evidence>
<dbReference type="Gene3D" id="1.10.510.10">
    <property type="entry name" value="Transferase(Phosphotransferase) domain 1"/>
    <property type="match status" value="1"/>
</dbReference>
<keyword evidence="9" id="KW-0175">Coiled coil</keyword>
<dbReference type="InterPro" id="IPR008984">
    <property type="entry name" value="SMAD_FHA_dom_sf"/>
</dbReference>
<sequence>NLSQSGLTGSISPTLQNLTQLQELDLSNNSLTGPIPTFLANMKSLSLINLSGNNLNGSVPQALLDRENKGLVLKLGGNPDLCILSSCNPKEKKQFLLPVVASAASLLAIVVIVALIFVLRKKKVPSNSDLHTPRSVPVVDVGHTTQTASSFLSKKIRFTYTEVQEMTNNFERALSEGGFGIVYHGCVNGTQQVAVKVLSQSSSQGYKHFKAEVELLMRVHHINLVSLVGYCDEGEHLALIYEYMPNGDLKQHLSGKRGGFVLSWENRLSVAVDSALGLEYLHRGCKPPIVHRDIKTTNILLDQNFQAKLADFGLSRSFPTGNESYVSTVVAGTPGYLDPEYYQTNWLTEKSDIYISETSQSSAMNPPPPRNPNRDPDLEPDTPMEVSSSMNPPPPRNPNPPDLEINEVVESEPMEVSKDDSVSRVRSLKQNPVPYTIPDWSGPPCHKFHLEVLKEGAIVEQLEVHEKGAYMFGRDGLCDFALEHPSISRFHAVIQYKRSGAAYIFDLGSTHGTSVNKRKVDKKVFVDLHVGDVIRFGGSTRLYIFQGPSELMPPEKDLQLIREAKLRMEMSEREASLRRARQQASMADGVSWGMGEDAIEEEEDDVEEITWQTYTGELTPKQEKTKEKVMKRLEKIGHMKKEVAAIRAKDISQGGLTQGQQTQIARNDQRTAELLEELETLEETLNDSIRESLGAKTGKKSNSKKKGTVEDEEEFSSDEDDFYDRTKKKRSTQKGGENQTVETVDSLVDKRDKILKEIEEKNEQLSAEKNKMETENVTEVASGDDPLDAYMTGLSSTIVQDKTAQIQQELSTLQSELDRILYLLKIADPTGEEVKKRELKSQEPKMKESEKPLVEEKNSLPLKPTDPVEHKEKDVVKDLVESSSKPEAEEKTSETAEEKKTTAFVPSKPQWLGSSANKEKLEEKKPATVAAAATDSTDDVDGFVDYKDRKQILTSSGIEGATGLIIRKRKQEDKKEEEDDKSKEKQAEVMAQDAVALLLKHSVGRQSEEICKKEEPKLRSRKKKKAKKVIGTDNSESLDESTDYDSSWVPPKGQSGDGRTSLNDRLGY</sequence>
<dbReference type="SUPFAM" id="SSF52058">
    <property type="entry name" value="L domain-like"/>
    <property type="match status" value="1"/>
</dbReference>
<feature type="compositionally biased region" description="Pro residues" evidence="10">
    <location>
        <begin position="391"/>
        <end position="401"/>
    </location>
</feature>
<evidence type="ECO:0000256" key="9">
    <source>
        <dbReference type="SAM" id="Coils"/>
    </source>
</evidence>
<evidence type="ECO:0000256" key="7">
    <source>
        <dbReference type="ARBA" id="ARBA00023136"/>
    </source>
</evidence>
<reference evidence="15" key="1">
    <citation type="journal article" date="2015" name="Nat. Plants">
        <title>Genome expansion of Arabis alpina linked with retrotransposition and reduced symmetric DNA methylation.</title>
        <authorList>
            <person name="Willing E.M."/>
            <person name="Rawat V."/>
            <person name="Mandakova T."/>
            <person name="Maumus F."/>
            <person name="James G.V."/>
            <person name="Nordstroem K.J."/>
            <person name="Becker C."/>
            <person name="Warthmann N."/>
            <person name="Chica C."/>
            <person name="Szarzynska B."/>
            <person name="Zytnicki M."/>
            <person name="Albani M.C."/>
            <person name="Kiefer C."/>
            <person name="Bergonzi S."/>
            <person name="Castaings L."/>
            <person name="Mateos J.L."/>
            <person name="Berns M.C."/>
            <person name="Bujdoso N."/>
            <person name="Piofczyk T."/>
            <person name="de Lorenzo L."/>
            <person name="Barrero-Sicilia C."/>
            <person name="Mateos I."/>
            <person name="Piednoel M."/>
            <person name="Hagmann J."/>
            <person name="Chen-Min-Tao R."/>
            <person name="Iglesias-Fernandez R."/>
            <person name="Schuster S.C."/>
            <person name="Alonso-Blanco C."/>
            <person name="Roudier F."/>
            <person name="Carbonero P."/>
            <person name="Paz-Ares J."/>
            <person name="Davis S.J."/>
            <person name="Pecinka A."/>
            <person name="Quesneville H."/>
            <person name="Colot V."/>
            <person name="Lysak M.A."/>
            <person name="Weigel D."/>
            <person name="Coupland G."/>
            <person name="Schneeberger K."/>
        </authorList>
    </citation>
    <scope>NUCLEOTIDE SEQUENCE [LARGE SCALE GENOMIC DNA]</scope>
    <source>
        <strain evidence="15">cv. Pajares</strain>
    </source>
</reference>
<accession>A0A087GTM1</accession>
<dbReference type="PANTHER" id="PTHR45631">
    <property type="entry name" value="OS07G0107800 PROTEIN-RELATED"/>
    <property type="match status" value="1"/>
</dbReference>
<feature type="compositionally biased region" description="Polar residues" evidence="10">
    <location>
        <begin position="733"/>
        <end position="743"/>
    </location>
</feature>
<keyword evidence="3 11" id="KW-0812">Transmembrane</keyword>
<evidence type="ECO:0000313" key="14">
    <source>
        <dbReference type="EMBL" id="KFK33223.1"/>
    </source>
</evidence>
<feature type="compositionally biased region" description="Polar residues" evidence="10">
    <location>
        <begin position="1057"/>
        <end position="1068"/>
    </location>
</feature>
<dbReference type="Gene3D" id="3.30.200.20">
    <property type="entry name" value="Phosphorylase Kinase, domain 1"/>
    <property type="match status" value="1"/>
</dbReference>
<keyword evidence="8" id="KW-0675">Receptor</keyword>
<feature type="compositionally biased region" description="Basic residues" evidence="10">
    <location>
        <begin position="1019"/>
        <end position="1028"/>
    </location>
</feature>
<gene>
    <name evidence="14" type="ordered locus">AALP_Aa6g346500</name>
</gene>
<dbReference type="Gene3D" id="3.80.10.10">
    <property type="entry name" value="Ribonuclease Inhibitor"/>
    <property type="match status" value="1"/>
</dbReference>
<keyword evidence="15" id="KW-1185">Reference proteome</keyword>
<dbReference type="Pfam" id="PF07714">
    <property type="entry name" value="PK_Tyr_Ser-Thr"/>
    <property type="match status" value="1"/>
</dbReference>
<organism evidence="14 15">
    <name type="scientific">Arabis alpina</name>
    <name type="common">Alpine rock-cress</name>
    <dbReference type="NCBI Taxonomy" id="50452"/>
    <lineage>
        <taxon>Eukaryota</taxon>
        <taxon>Viridiplantae</taxon>
        <taxon>Streptophyta</taxon>
        <taxon>Embryophyta</taxon>
        <taxon>Tracheophyta</taxon>
        <taxon>Spermatophyta</taxon>
        <taxon>Magnoliopsida</taxon>
        <taxon>eudicotyledons</taxon>
        <taxon>Gunneridae</taxon>
        <taxon>Pentapetalae</taxon>
        <taxon>rosids</taxon>
        <taxon>malvids</taxon>
        <taxon>Brassicales</taxon>
        <taxon>Brassicaceae</taxon>
        <taxon>Arabideae</taxon>
        <taxon>Arabis</taxon>
    </lineage>
</organism>
<evidence type="ECO:0000256" key="3">
    <source>
        <dbReference type="ARBA" id="ARBA00022692"/>
    </source>
</evidence>
<comment type="subcellular location">
    <subcellularLocation>
        <location evidence="1">Membrane</location>
        <topology evidence="1">Single-pass membrane protein</topology>
    </subcellularLocation>
</comment>
<dbReference type="InterPro" id="IPR008271">
    <property type="entry name" value="Ser/Thr_kinase_AS"/>
</dbReference>
<dbReference type="GO" id="GO:0005524">
    <property type="term" value="F:ATP binding"/>
    <property type="evidence" value="ECO:0007669"/>
    <property type="project" value="InterPro"/>
</dbReference>
<dbReference type="InterPro" id="IPR000719">
    <property type="entry name" value="Prot_kinase_dom"/>
</dbReference>
<keyword evidence="2" id="KW-0433">Leucine-rich repeat</keyword>
<evidence type="ECO:0000256" key="6">
    <source>
        <dbReference type="ARBA" id="ARBA00022989"/>
    </source>
</evidence>
<dbReference type="SUPFAM" id="SSF49879">
    <property type="entry name" value="SMAD/FHA domain"/>
    <property type="match status" value="1"/>
</dbReference>
<dbReference type="PROSITE" id="PS00108">
    <property type="entry name" value="PROTEIN_KINASE_ST"/>
    <property type="match status" value="1"/>
</dbReference>
<feature type="region of interest" description="Disordered" evidence="10">
    <location>
        <begin position="832"/>
        <end position="945"/>
    </location>
</feature>
<dbReference type="InterPro" id="IPR032675">
    <property type="entry name" value="LRR_dom_sf"/>
</dbReference>
<dbReference type="InterPro" id="IPR001611">
    <property type="entry name" value="Leu-rich_rpt"/>
</dbReference>
<feature type="compositionally biased region" description="Basic and acidic residues" evidence="10">
    <location>
        <begin position="866"/>
        <end position="901"/>
    </location>
</feature>
<evidence type="ECO:0000256" key="4">
    <source>
        <dbReference type="ARBA" id="ARBA00022729"/>
    </source>
</evidence>
<evidence type="ECO:0000256" key="1">
    <source>
        <dbReference type="ARBA" id="ARBA00004167"/>
    </source>
</evidence>
<dbReference type="SMART" id="SM00240">
    <property type="entry name" value="FHA"/>
    <property type="match status" value="1"/>
</dbReference>
<protein>
    <recommendedName>
        <fullName evidence="16">Protein kinase domain-containing protein</fullName>
    </recommendedName>
</protein>
<dbReference type="InterPro" id="IPR000253">
    <property type="entry name" value="FHA_dom"/>
</dbReference>
<dbReference type="EMBL" id="CM002874">
    <property type="protein sequence ID" value="KFK33223.1"/>
    <property type="molecule type" value="Genomic_DNA"/>
</dbReference>
<dbReference type="GO" id="GO:0004672">
    <property type="term" value="F:protein kinase activity"/>
    <property type="evidence" value="ECO:0007669"/>
    <property type="project" value="InterPro"/>
</dbReference>
<dbReference type="SMART" id="SM00220">
    <property type="entry name" value="S_TKc"/>
    <property type="match status" value="1"/>
</dbReference>
<feature type="region of interest" description="Disordered" evidence="10">
    <location>
        <begin position="958"/>
        <end position="988"/>
    </location>
</feature>
<evidence type="ECO:0000256" key="10">
    <source>
        <dbReference type="SAM" id="MobiDB-lite"/>
    </source>
</evidence>
<feature type="coiled-coil region" evidence="9">
    <location>
        <begin position="664"/>
        <end position="691"/>
    </location>
</feature>
<dbReference type="InterPro" id="IPR011009">
    <property type="entry name" value="Kinase-like_dom_sf"/>
</dbReference>
<feature type="compositionally biased region" description="Basic and acidic residues" evidence="10">
    <location>
        <begin position="832"/>
        <end position="858"/>
    </location>
</feature>
<evidence type="ECO:0000259" key="12">
    <source>
        <dbReference type="PROSITE" id="PS50006"/>
    </source>
</evidence>
<dbReference type="GO" id="GO:0016020">
    <property type="term" value="C:membrane"/>
    <property type="evidence" value="ECO:0007669"/>
    <property type="project" value="UniProtKB-SubCell"/>
</dbReference>
<keyword evidence="6 11" id="KW-1133">Transmembrane helix</keyword>
<evidence type="ECO:0008006" key="16">
    <source>
        <dbReference type="Google" id="ProtNLM"/>
    </source>
</evidence>
<dbReference type="PROSITE" id="PS50006">
    <property type="entry name" value="FHA_DOMAIN"/>
    <property type="match status" value="1"/>
</dbReference>
<dbReference type="FunFam" id="3.80.10.10:FF:000129">
    <property type="entry name" value="Leucine-rich repeat receptor-like kinase"/>
    <property type="match status" value="1"/>
</dbReference>
<feature type="domain" description="FHA" evidence="12">
    <location>
        <begin position="470"/>
        <end position="520"/>
    </location>
</feature>
<dbReference type="PANTHER" id="PTHR45631:SF124">
    <property type="entry name" value="LEUCINE-RICH REPEAT PROTEIN KINASE FAMILY PROTEIN"/>
    <property type="match status" value="1"/>
</dbReference>
<evidence type="ECO:0000256" key="11">
    <source>
        <dbReference type="SAM" id="Phobius"/>
    </source>
</evidence>
<dbReference type="Gramene" id="KFK33223">
    <property type="protein sequence ID" value="KFK33223"/>
    <property type="gene ID" value="AALP_AA6G346500"/>
</dbReference>
<name>A0A087GTM1_ARAAL</name>
<dbReference type="eggNOG" id="KOG1881">
    <property type="taxonomic scope" value="Eukaryota"/>
</dbReference>
<dbReference type="Pfam" id="PF00560">
    <property type="entry name" value="LRR_1"/>
    <property type="match status" value="1"/>
</dbReference>
<dbReference type="OrthoDB" id="444265at2759"/>
<keyword evidence="7 11" id="KW-0472">Membrane</keyword>
<feature type="compositionally biased region" description="Basic residues" evidence="10">
    <location>
        <begin position="697"/>
        <end position="706"/>
    </location>
</feature>
<feature type="compositionally biased region" description="Basic and acidic residues" evidence="10">
    <location>
        <begin position="761"/>
        <end position="774"/>
    </location>
</feature>
<dbReference type="Proteomes" id="UP000029120">
    <property type="component" value="Chromosome 6"/>
</dbReference>
<dbReference type="SUPFAM" id="SSF56112">
    <property type="entry name" value="Protein kinase-like (PK-like)"/>
    <property type="match status" value="1"/>
</dbReference>
<evidence type="ECO:0000259" key="13">
    <source>
        <dbReference type="PROSITE" id="PS50011"/>
    </source>
</evidence>
<feature type="region of interest" description="Disordered" evidence="10">
    <location>
        <begin position="692"/>
        <end position="745"/>
    </location>
</feature>
<proteinExistence type="predicted"/>
<evidence type="ECO:0000256" key="5">
    <source>
        <dbReference type="ARBA" id="ARBA00022737"/>
    </source>
</evidence>
<dbReference type="Gene3D" id="2.60.200.20">
    <property type="match status" value="1"/>
</dbReference>
<dbReference type="InterPro" id="IPR001245">
    <property type="entry name" value="Ser-Thr/Tyr_kinase_cat_dom"/>
</dbReference>
<dbReference type="PROSITE" id="PS50011">
    <property type="entry name" value="PROTEIN_KINASE_DOM"/>
    <property type="match status" value="1"/>
</dbReference>
<dbReference type="CDD" id="cd22677">
    <property type="entry name" value="FHA_Kanadaptin"/>
    <property type="match status" value="1"/>
</dbReference>
<feature type="region of interest" description="Disordered" evidence="10">
    <location>
        <begin position="761"/>
        <end position="788"/>
    </location>
</feature>
<dbReference type="Pfam" id="PF00498">
    <property type="entry name" value="FHA"/>
    <property type="match status" value="1"/>
</dbReference>
<keyword evidence="5" id="KW-0677">Repeat</keyword>
<evidence type="ECO:0000313" key="15">
    <source>
        <dbReference type="Proteomes" id="UP000029120"/>
    </source>
</evidence>
<feature type="region of interest" description="Disordered" evidence="10">
    <location>
        <begin position="357"/>
        <end position="404"/>
    </location>
</feature>
<dbReference type="AlphaFoldDB" id="A0A087GTM1"/>
<feature type="region of interest" description="Disordered" evidence="10">
    <location>
        <begin position="1006"/>
        <end position="1068"/>
    </location>
</feature>
<feature type="compositionally biased region" description="Acidic residues" evidence="10">
    <location>
        <begin position="710"/>
        <end position="722"/>
    </location>
</feature>
<feature type="transmembrane region" description="Helical" evidence="11">
    <location>
        <begin position="95"/>
        <end position="119"/>
    </location>
</feature>
<feature type="non-terminal residue" evidence="14">
    <location>
        <position position="1"/>
    </location>
</feature>
<feature type="compositionally biased region" description="Basic and acidic residues" evidence="10">
    <location>
        <begin position="1006"/>
        <end position="1018"/>
    </location>
</feature>
<evidence type="ECO:0000256" key="2">
    <source>
        <dbReference type="ARBA" id="ARBA00022614"/>
    </source>
</evidence>
<dbReference type="FunFam" id="3.30.200.20:FF:000394">
    <property type="entry name" value="Leucine-rich repeat receptor-like protein kinase"/>
    <property type="match status" value="1"/>
</dbReference>
<feature type="compositionally biased region" description="Basic and acidic residues" evidence="10">
    <location>
        <begin position="917"/>
        <end position="926"/>
    </location>
</feature>
<feature type="domain" description="Protein kinase" evidence="13">
    <location>
        <begin position="168"/>
        <end position="436"/>
    </location>
</feature>
<dbReference type="FunFam" id="2.60.200.20:FF:000053">
    <property type="entry name" value="Os06g0275900 protein"/>
    <property type="match status" value="1"/>
</dbReference>